<dbReference type="Proteomes" id="UP000655044">
    <property type="component" value="Unassembled WGS sequence"/>
</dbReference>
<evidence type="ECO:0000256" key="1">
    <source>
        <dbReference type="SAM" id="SignalP"/>
    </source>
</evidence>
<keyword evidence="1" id="KW-0732">Signal</keyword>
<dbReference type="AlphaFoldDB" id="A0A8J3SAJ9"/>
<comment type="caution">
    <text evidence="2">The sequence shown here is derived from an EMBL/GenBank/DDBJ whole genome shotgun (WGS) entry which is preliminary data.</text>
</comment>
<feature type="chain" id="PRO_5035166763" description="Secreted protein" evidence="1">
    <location>
        <begin position="32"/>
        <end position="152"/>
    </location>
</feature>
<keyword evidence="3" id="KW-1185">Reference proteome</keyword>
<gene>
    <name evidence="2" type="ORF">Pro02_74880</name>
</gene>
<proteinExistence type="predicted"/>
<accession>A0A8J3SAJ9</accession>
<sequence>MPKASRTLRAVLTTILIVIAPASLAITPASAAADACRFVPDSLTAVDLQEDAEEQDEVFLKVGGDWWPSYLTSATFALGQTRGIGTVSEEFTDRIRLELWEDDTWPNGNDLIDVRYVSEGGAVSCRNQPFSVSVGFTDGDAHYLLRAVVGPA</sequence>
<reference evidence="2" key="1">
    <citation type="submission" date="2021-01" db="EMBL/GenBank/DDBJ databases">
        <title>Whole genome shotgun sequence of Planobispora rosea NBRC 15558.</title>
        <authorList>
            <person name="Komaki H."/>
            <person name="Tamura T."/>
        </authorList>
    </citation>
    <scope>NUCLEOTIDE SEQUENCE</scope>
    <source>
        <strain evidence="2">NBRC 15558</strain>
    </source>
</reference>
<organism evidence="2 3">
    <name type="scientific">Planobispora rosea</name>
    <dbReference type="NCBI Taxonomy" id="35762"/>
    <lineage>
        <taxon>Bacteria</taxon>
        <taxon>Bacillati</taxon>
        <taxon>Actinomycetota</taxon>
        <taxon>Actinomycetes</taxon>
        <taxon>Streptosporangiales</taxon>
        <taxon>Streptosporangiaceae</taxon>
        <taxon>Planobispora</taxon>
    </lineage>
</organism>
<protein>
    <recommendedName>
        <fullName evidence="4">Secreted protein</fullName>
    </recommendedName>
</protein>
<evidence type="ECO:0008006" key="4">
    <source>
        <dbReference type="Google" id="ProtNLM"/>
    </source>
</evidence>
<feature type="signal peptide" evidence="1">
    <location>
        <begin position="1"/>
        <end position="31"/>
    </location>
</feature>
<name>A0A8J3SAJ9_PLARO</name>
<evidence type="ECO:0000313" key="2">
    <source>
        <dbReference type="EMBL" id="GIH89080.1"/>
    </source>
</evidence>
<evidence type="ECO:0000313" key="3">
    <source>
        <dbReference type="Proteomes" id="UP000655044"/>
    </source>
</evidence>
<dbReference type="EMBL" id="BOOI01000103">
    <property type="protein sequence ID" value="GIH89080.1"/>
    <property type="molecule type" value="Genomic_DNA"/>
</dbReference>